<dbReference type="PROSITE" id="PS51471">
    <property type="entry name" value="FE2OG_OXY"/>
    <property type="match status" value="1"/>
</dbReference>
<dbReference type="Gene3D" id="2.60.120.620">
    <property type="entry name" value="q2cbj1_9rhob like domain"/>
    <property type="match status" value="1"/>
</dbReference>
<dbReference type="PANTHER" id="PTHR33099:SF7">
    <property type="entry name" value="MYND-TYPE DOMAIN-CONTAINING PROTEIN"/>
    <property type="match status" value="1"/>
</dbReference>
<dbReference type="EMBL" id="LWDD02000621">
    <property type="protein sequence ID" value="KAE8257934.1"/>
    <property type="molecule type" value="Genomic_DNA"/>
</dbReference>
<reference evidence="4" key="1">
    <citation type="submission" date="2016-04" db="EMBL/GenBank/DDBJ databases">
        <authorList>
            <person name="Nguyen H.D."/>
            <person name="Kesanakurti P."/>
            <person name="Cullis J."/>
            <person name="Levesque C.A."/>
            <person name="Hambleton S."/>
        </authorList>
    </citation>
    <scope>NUCLEOTIDE SEQUENCE</scope>
    <source>
        <strain evidence="4">DAOMC 238032</strain>
    </source>
</reference>
<feature type="region of interest" description="Disordered" evidence="2">
    <location>
        <begin position="1"/>
        <end position="38"/>
    </location>
</feature>
<comment type="caution">
    <text evidence="4">The sequence shown here is derived from an EMBL/GenBank/DDBJ whole genome shotgun (WGS) entry which is preliminary data.</text>
</comment>
<feature type="domain" description="Fe2OG dioxygenase" evidence="3">
    <location>
        <begin position="152"/>
        <end position="254"/>
    </location>
</feature>
<evidence type="ECO:0000313" key="4">
    <source>
        <dbReference type="EMBL" id="KAE8257934.1"/>
    </source>
</evidence>
<accession>A0A8T8TC05</accession>
<organism evidence="4 5">
    <name type="scientific">Tilletia caries</name>
    <name type="common">wheat bunt fungus</name>
    <dbReference type="NCBI Taxonomy" id="13290"/>
    <lineage>
        <taxon>Eukaryota</taxon>
        <taxon>Fungi</taxon>
        <taxon>Dikarya</taxon>
        <taxon>Basidiomycota</taxon>
        <taxon>Ustilaginomycotina</taxon>
        <taxon>Exobasidiomycetes</taxon>
        <taxon>Tilletiales</taxon>
        <taxon>Tilletiaceae</taxon>
        <taxon>Tilletia</taxon>
    </lineage>
</organism>
<evidence type="ECO:0000256" key="1">
    <source>
        <dbReference type="SAM" id="Coils"/>
    </source>
</evidence>
<proteinExistence type="predicted"/>
<dbReference type="InterPro" id="IPR005123">
    <property type="entry name" value="Oxoglu/Fe-dep_dioxygenase_dom"/>
</dbReference>
<gene>
    <name evidence="4" type="ORF">A4X03_0g4525</name>
</gene>
<dbReference type="Proteomes" id="UP000077671">
    <property type="component" value="Unassembled WGS sequence"/>
</dbReference>
<dbReference type="AlphaFoldDB" id="A0A8T8TC05"/>
<protein>
    <recommendedName>
        <fullName evidence="3">Fe2OG dioxygenase domain-containing protein</fullName>
    </recommendedName>
</protein>
<evidence type="ECO:0000256" key="2">
    <source>
        <dbReference type="SAM" id="MobiDB-lite"/>
    </source>
</evidence>
<feature type="compositionally biased region" description="Basic residues" evidence="2">
    <location>
        <begin position="1"/>
        <end position="10"/>
    </location>
</feature>
<feature type="coiled-coil region" evidence="1">
    <location>
        <begin position="1029"/>
        <end position="1056"/>
    </location>
</feature>
<evidence type="ECO:0000259" key="3">
    <source>
        <dbReference type="PROSITE" id="PS51471"/>
    </source>
</evidence>
<evidence type="ECO:0000313" key="5">
    <source>
        <dbReference type="Proteomes" id="UP000077671"/>
    </source>
</evidence>
<dbReference type="PANTHER" id="PTHR33099">
    <property type="entry name" value="FE2OG DIOXYGENASE DOMAIN-CONTAINING PROTEIN"/>
    <property type="match status" value="1"/>
</dbReference>
<sequence length="1068" mass="119378">MARARRCKKSTKIDDGGSEIDYSGEHEKDPGIGETEGPLFDLGRALAAEDSEPSEFSFGGSADFLPAAPGLFIEGVGKVVLPLIDEQQADKIVKICEPTPSEPELDTIVDTSMHSSWQLDSSKVKLQNPGWTSGIHKTLPLIAKKFGVTGTPINLHLHKLLLYKEGGHHAKHRDTEREDRSFATMVVQLPSAHKGGQLQVFKDSSEDPITHNFGAEAGTAEYQCNYAVHYADVEYAVQPITEGYRIALVYSVCWPADSTQPAPSLSGDSQAPMLKALAELADANRDFHYYFEHVYTPKSIRDLGVGCLNGQDRARVDKLCVLNAMLPPHQRFTFYLVEGVRRAHYYRFDYKVNHADWKQLSPPSYRFLPLLSLEGKYVAVESVDIENNDVLNPDGKTRMQRWRGHRVTTFEEDHSSDDLDKDTTFEKYLLLAWPAKLTEDKMFVLTGVEAHFTGMLSAGVDPDAVREFVQRVTRVNAIGLLKAEREIKFGQALYQHIISEPQLYDLFPIYFDIFPRGTHGPEYPTRLSYGESPVSTTPFIDIIQMTQQPRYWETLEGKVIEAFAGKVLPILDFMEEVGKSKVLKTEMKDQLTKKLLALFRQPNVLTSDANARKNEKLLQPKLWSAVLANEGSEFVGNLARTYVALFPQGAYATTQPEGNQRFEDLLHLATSVSAWDSISPTILDAFEGDLYGTLIFIRMCIERSLRRTVWAPFVDIAVKFCEAPGSLMQTTSHSSTTTPRPLLLKELWDTAILIDSKAEDGESVSDAAVKLLTRYITEAPIGLAAAIAQDFEHGVEEDFDDLIHLAHKFPSVWEASKSKVLSIMRGADLKRSLVFVQQCRLANLPEAVWAPSVELCLKTGGIPTYDELTDERFQAALWGVAVDLPNLTLCQLSVKRYLVLPLLFAEIARSALIAACKANSQDFKSKCHLLEPLLRDWSHPVRRDFHELQRKFTEANSWSTATATITGHPSLATFAESTETSTRIGGFDSLAAARKCAQSIYFKNCKGTAEAGGRGKDAYVLVTKDLDYVKQLESEYQRAKQQYDDLRDLLSQSEAEKVGPAVKKRRAK</sequence>
<name>A0A8T8TC05_9BASI</name>
<keyword evidence="1" id="KW-0175">Coiled coil</keyword>
<reference evidence="4" key="2">
    <citation type="journal article" date="2019" name="IMA Fungus">
        <title>Genome sequencing and comparison of five Tilletia species to identify candidate genes for the detection of regulated species infecting wheat.</title>
        <authorList>
            <person name="Nguyen H.D.T."/>
            <person name="Sultana T."/>
            <person name="Kesanakurti P."/>
            <person name="Hambleton S."/>
        </authorList>
    </citation>
    <scope>NUCLEOTIDE SEQUENCE</scope>
    <source>
        <strain evidence="4">DAOMC 238032</strain>
    </source>
</reference>